<evidence type="ECO:0000256" key="1">
    <source>
        <dbReference type="ARBA" id="ARBA00004141"/>
    </source>
</evidence>
<keyword evidence="10" id="KW-1185">Reference proteome</keyword>
<evidence type="ECO:0000256" key="4">
    <source>
        <dbReference type="ARBA" id="ARBA00023136"/>
    </source>
</evidence>
<evidence type="ECO:0000313" key="10">
    <source>
        <dbReference type="Proteomes" id="UP001396898"/>
    </source>
</evidence>
<dbReference type="Pfam" id="PF20684">
    <property type="entry name" value="Fung_rhodopsin"/>
    <property type="match status" value="1"/>
</dbReference>
<feature type="transmembrane region" description="Helical" evidence="7">
    <location>
        <begin position="227"/>
        <end position="251"/>
    </location>
</feature>
<feature type="compositionally biased region" description="Gly residues" evidence="6">
    <location>
        <begin position="312"/>
        <end position="326"/>
    </location>
</feature>
<dbReference type="Proteomes" id="UP001396898">
    <property type="component" value="Unassembled WGS sequence"/>
</dbReference>
<dbReference type="PANTHER" id="PTHR33048:SF47">
    <property type="entry name" value="INTEGRAL MEMBRANE PROTEIN-RELATED"/>
    <property type="match status" value="1"/>
</dbReference>
<feature type="domain" description="Rhodopsin" evidence="8">
    <location>
        <begin position="50"/>
        <end position="285"/>
    </location>
</feature>
<evidence type="ECO:0000259" key="8">
    <source>
        <dbReference type="Pfam" id="PF20684"/>
    </source>
</evidence>
<feature type="transmembrane region" description="Helical" evidence="7">
    <location>
        <begin position="115"/>
        <end position="133"/>
    </location>
</feature>
<evidence type="ECO:0000313" key="9">
    <source>
        <dbReference type="EMBL" id="KAK8009451.1"/>
    </source>
</evidence>
<name>A0ABR1RHV3_9PEZI</name>
<feature type="transmembrane region" description="Helical" evidence="7">
    <location>
        <begin position="145"/>
        <end position="164"/>
    </location>
</feature>
<feature type="transmembrane region" description="Helical" evidence="7">
    <location>
        <begin position="31"/>
        <end position="54"/>
    </location>
</feature>
<feature type="transmembrane region" description="Helical" evidence="7">
    <location>
        <begin position="190"/>
        <end position="215"/>
    </location>
</feature>
<accession>A0ABR1RHV3</accession>
<feature type="compositionally biased region" description="Basic and acidic residues" evidence="6">
    <location>
        <begin position="327"/>
        <end position="341"/>
    </location>
</feature>
<dbReference type="InterPro" id="IPR049326">
    <property type="entry name" value="Rhodopsin_dom_fungi"/>
</dbReference>
<reference evidence="9 10" key="1">
    <citation type="submission" date="2023-01" db="EMBL/GenBank/DDBJ databases">
        <title>Analysis of 21 Apiospora genomes using comparative genomics revels a genus with tremendous synthesis potential of carbohydrate active enzymes and secondary metabolites.</title>
        <authorList>
            <person name="Sorensen T."/>
        </authorList>
    </citation>
    <scope>NUCLEOTIDE SEQUENCE [LARGE SCALE GENOMIC DNA]</scope>
    <source>
        <strain evidence="9 10">CBS 20057</strain>
    </source>
</reference>
<comment type="caution">
    <text evidence="9">The sequence shown here is derived from an EMBL/GenBank/DDBJ whole genome shotgun (WGS) entry which is preliminary data.</text>
</comment>
<evidence type="ECO:0000256" key="6">
    <source>
        <dbReference type="SAM" id="MobiDB-lite"/>
    </source>
</evidence>
<organism evidence="9 10">
    <name type="scientific">Apiospora marii</name>
    <dbReference type="NCBI Taxonomy" id="335849"/>
    <lineage>
        <taxon>Eukaryota</taxon>
        <taxon>Fungi</taxon>
        <taxon>Dikarya</taxon>
        <taxon>Ascomycota</taxon>
        <taxon>Pezizomycotina</taxon>
        <taxon>Sordariomycetes</taxon>
        <taxon>Xylariomycetidae</taxon>
        <taxon>Amphisphaeriales</taxon>
        <taxon>Apiosporaceae</taxon>
        <taxon>Apiospora</taxon>
    </lineage>
</organism>
<feature type="transmembrane region" description="Helical" evidence="7">
    <location>
        <begin position="66"/>
        <end position="95"/>
    </location>
</feature>
<evidence type="ECO:0000256" key="2">
    <source>
        <dbReference type="ARBA" id="ARBA00022692"/>
    </source>
</evidence>
<gene>
    <name evidence="9" type="ORF">PG991_012002</name>
</gene>
<keyword evidence="2 7" id="KW-0812">Transmembrane</keyword>
<evidence type="ECO:0000256" key="7">
    <source>
        <dbReference type="SAM" id="Phobius"/>
    </source>
</evidence>
<comment type="subcellular location">
    <subcellularLocation>
        <location evidence="1">Membrane</location>
        <topology evidence="1">Multi-pass membrane protein</topology>
    </subcellularLocation>
</comment>
<proteinExistence type="inferred from homology"/>
<protein>
    <recommendedName>
        <fullName evidence="8">Rhodopsin domain-containing protein</fullName>
    </recommendedName>
</protein>
<feature type="region of interest" description="Disordered" evidence="6">
    <location>
        <begin position="295"/>
        <end position="343"/>
    </location>
</feature>
<keyword evidence="3 7" id="KW-1133">Transmembrane helix</keyword>
<dbReference type="PANTHER" id="PTHR33048">
    <property type="entry name" value="PTH11-LIKE INTEGRAL MEMBRANE PROTEIN (AFU_ORTHOLOGUE AFUA_5G11245)"/>
    <property type="match status" value="1"/>
</dbReference>
<evidence type="ECO:0000256" key="5">
    <source>
        <dbReference type="ARBA" id="ARBA00038359"/>
    </source>
</evidence>
<sequence length="396" mass="44263">MTTSTENPAATVSTIHHAGVEGPVVLENMQFFVWFVTIPVAALCMASVLVRLYTRRFICKSFGADDWLMAIILPVWMGQQSIAWMWTILGGGLHIRVVPAENVARINFYLFAEEFYYLFLQLLIKMSFLCFYLRALTATIWFQRAVYAVMGLVCCQTVGTWAFYGLQCMPIDAYFHPESYPNRRCIASSLAYYLPSVANVSVDAIIYIMPIFPIWSLQASLRRRLGLIFLFTMGGAAVAVSLLRFIVLWQLSNTADVTYVFGSVTIVTSVEFAVAIITANMPGVSGFLHYLQSRGQTEEQGPGHDQPRSMGGDSGFEEGGGGGDDVYGGRRGSETVRDKTPRKVRHDTLNSALEFWFVDHNSWKGAESQETLTAYSPRAAFELHESIDREECQSNS</sequence>
<dbReference type="InterPro" id="IPR052337">
    <property type="entry name" value="SAT4-like"/>
</dbReference>
<keyword evidence="4 7" id="KW-0472">Membrane</keyword>
<comment type="similarity">
    <text evidence="5">Belongs to the SAT4 family.</text>
</comment>
<feature type="transmembrane region" description="Helical" evidence="7">
    <location>
        <begin position="257"/>
        <end position="279"/>
    </location>
</feature>
<evidence type="ECO:0000256" key="3">
    <source>
        <dbReference type="ARBA" id="ARBA00022989"/>
    </source>
</evidence>
<dbReference type="EMBL" id="JAQQWI010000016">
    <property type="protein sequence ID" value="KAK8009451.1"/>
    <property type="molecule type" value="Genomic_DNA"/>
</dbReference>